<evidence type="ECO:0000313" key="2">
    <source>
        <dbReference type="EMBL" id="EMZ19840.1"/>
    </source>
</evidence>
<feature type="transmembrane region" description="Helical" evidence="1">
    <location>
        <begin position="129"/>
        <end position="147"/>
    </location>
</feature>
<dbReference type="AlphaFoldDB" id="N2A1F6"/>
<reference evidence="2 3" key="1">
    <citation type="journal article" date="2014" name="Genome Announc.">
        <title>Draft genome sequences of the altered schaedler flora, a defined bacterial community from gnotobiotic mice.</title>
        <authorList>
            <person name="Wannemuehler M.J."/>
            <person name="Overstreet A.M."/>
            <person name="Ward D.V."/>
            <person name="Phillips G.J."/>
        </authorList>
    </citation>
    <scope>NUCLEOTIDE SEQUENCE [LARGE SCALE GENOMIC DNA]</scope>
    <source>
        <strain evidence="2 3">ASF492</strain>
    </source>
</reference>
<feature type="transmembrane region" description="Helical" evidence="1">
    <location>
        <begin position="56"/>
        <end position="85"/>
    </location>
</feature>
<accession>N2A1F6</accession>
<proteinExistence type="predicted"/>
<evidence type="ECO:0000313" key="3">
    <source>
        <dbReference type="Proteomes" id="UP000012589"/>
    </source>
</evidence>
<dbReference type="EMBL" id="AQFT01000158">
    <property type="protein sequence ID" value="EMZ19840.1"/>
    <property type="molecule type" value="Genomic_DNA"/>
</dbReference>
<dbReference type="STRING" id="1235802.C823_05314"/>
<dbReference type="OrthoDB" id="2067180at2"/>
<name>N2A1F6_9FIRM</name>
<gene>
    <name evidence="2" type="ORF">C823_05314</name>
</gene>
<dbReference type="Proteomes" id="UP000012589">
    <property type="component" value="Unassembled WGS sequence"/>
</dbReference>
<evidence type="ECO:0000256" key="1">
    <source>
        <dbReference type="SAM" id="Phobius"/>
    </source>
</evidence>
<keyword evidence="1" id="KW-0812">Transmembrane</keyword>
<protein>
    <submittedName>
        <fullName evidence="2">Uncharacterized protein</fullName>
    </submittedName>
</protein>
<keyword evidence="1" id="KW-1133">Transmembrane helix</keyword>
<keyword evidence="3" id="KW-1185">Reference proteome</keyword>
<keyword evidence="1" id="KW-0472">Membrane</keyword>
<organism evidence="2 3">
    <name type="scientific">Eubacterium plexicaudatum ASF492</name>
    <dbReference type="NCBI Taxonomy" id="1235802"/>
    <lineage>
        <taxon>Bacteria</taxon>
        <taxon>Bacillati</taxon>
        <taxon>Bacillota</taxon>
        <taxon>Clostridia</taxon>
        <taxon>Eubacteriales</taxon>
        <taxon>Eubacteriaceae</taxon>
        <taxon>Eubacterium</taxon>
    </lineage>
</organism>
<dbReference type="eggNOG" id="ENOG5033E6X">
    <property type="taxonomic scope" value="Bacteria"/>
</dbReference>
<dbReference type="PATRIC" id="fig|1235802.3.peg.5605"/>
<comment type="caution">
    <text evidence="2">The sequence shown here is derived from an EMBL/GenBank/DDBJ whole genome shotgun (WGS) entry which is preliminary data.</text>
</comment>
<sequence>MQTDNLSLKRSLVLQSFAPLFLLLTIKHLDINLYLKLIYKFIDIWSKTGIKAFAIAINHTSFGGFVVSAISIIWLMITIMIALGFNGIQKAGFKSAGEQIIIEDSPNDGGATFLVTYVLPLLTDDVESIRGLIVFLTMLIMVVLLLTRSNTFYQNPILAAMKYRTFSFKFLNPSNDITNPERVYIGITYKKPIVEEAVIKRKYISDGVFVIYND</sequence>
<dbReference type="HOGENOM" id="CLU_1287207_0_0_9"/>